<evidence type="ECO:0000256" key="4">
    <source>
        <dbReference type="PROSITE-ProRule" id="PRU00335"/>
    </source>
</evidence>
<evidence type="ECO:0000256" key="3">
    <source>
        <dbReference type="ARBA" id="ARBA00023163"/>
    </source>
</evidence>
<dbReference type="Gene3D" id="1.10.357.10">
    <property type="entry name" value="Tetracycline Repressor, domain 2"/>
    <property type="match status" value="1"/>
</dbReference>
<dbReference type="PROSITE" id="PS50977">
    <property type="entry name" value="HTH_TETR_2"/>
    <property type="match status" value="1"/>
</dbReference>
<evidence type="ECO:0000313" key="6">
    <source>
        <dbReference type="EMBL" id="TCL00375.1"/>
    </source>
</evidence>
<keyword evidence="3" id="KW-0804">Transcription</keyword>
<dbReference type="PANTHER" id="PTHR30055">
    <property type="entry name" value="HTH-TYPE TRANSCRIPTIONAL REGULATOR RUTR"/>
    <property type="match status" value="1"/>
</dbReference>
<protein>
    <submittedName>
        <fullName evidence="6">TetR family transcriptional regulator</fullName>
    </submittedName>
</protein>
<dbReference type="SUPFAM" id="SSF46689">
    <property type="entry name" value="Homeodomain-like"/>
    <property type="match status" value="1"/>
</dbReference>
<dbReference type="Pfam" id="PF00440">
    <property type="entry name" value="TetR_N"/>
    <property type="match status" value="1"/>
</dbReference>
<proteinExistence type="predicted"/>
<dbReference type="GO" id="GO:0003700">
    <property type="term" value="F:DNA-binding transcription factor activity"/>
    <property type="evidence" value="ECO:0007669"/>
    <property type="project" value="TreeGrafter"/>
</dbReference>
<name>A0A4R1N3X2_9RHOB</name>
<gene>
    <name evidence="6" type="ORF">BXY66_3016</name>
</gene>
<feature type="domain" description="HTH tetR-type" evidence="5">
    <location>
        <begin position="8"/>
        <end position="68"/>
    </location>
</feature>
<sequence>MPKIVDHEAHRHALAAKAATVFSAKGYGAVGMRAMATELGVSKSALYHYFPTKEALFLAATKAMMAQEPEVRLAPEGTEPERLRALAEAMKVDFGAEMALVFDYLRGKSREEVQADAAMGVALQTYEAMVASVVGEERARDVLVQLMGALLLDALSGGKITAEDAI</sequence>
<organism evidence="6 7">
    <name type="scientific">Shimia isoporae</name>
    <dbReference type="NCBI Taxonomy" id="647720"/>
    <lineage>
        <taxon>Bacteria</taxon>
        <taxon>Pseudomonadati</taxon>
        <taxon>Pseudomonadota</taxon>
        <taxon>Alphaproteobacteria</taxon>
        <taxon>Rhodobacterales</taxon>
        <taxon>Roseobacteraceae</taxon>
    </lineage>
</organism>
<reference evidence="6 7" key="1">
    <citation type="submission" date="2019-03" db="EMBL/GenBank/DDBJ databases">
        <title>Genomic Encyclopedia of Archaeal and Bacterial Type Strains, Phase II (KMG-II): from individual species to whole genera.</title>
        <authorList>
            <person name="Goeker M."/>
        </authorList>
    </citation>
    <scope>NUCLEOTIDE SEQUENCE [LARGE SCALE GENOMIC DNA]</scope>
    <source>
        <strain evidence="6 7">DSM 26433</strain>
    </source>
</reference>
<keyword evidence="2 4" id="KW-0238">DNA-binding</keyword>
<dbReference type="AlphaFoldDB" id="A0A4R1N3X2"/>
<dbReference type="InterPro" id="IPR009057">
    <property type="entry name" value="Homeodomain-like_sf"/>
</dbReference>
<keyword evidence="7" id="KW-1185">Reference proteome</keyword>
<dbReference type="EMBL" id="SMGR01000003">
    <property type="protein sequence ID" value="TCL00375.1"/>
    <property type="molecule type" value="Genomic_DNA"/>
</dbReference>
<comment type="caution">
    <text evidence="6">The sequence shown here is derived from an EMBL/GenBank/DDBJ whole genome shotgun (WGS) entry which is preliminary data.</text>
</comment>
<evidence type="ECO:0000256" key="1">
    <source>
        <dbReference type="ARBA" id="ARBA00023015"/>
    </source>
</evidence>
<feature type="DNA-binding region" description="H-T-H motif" evidence="4">
    <location>
        <begin position="31"/>
        <end position="50"/>
    </location>
</feature>
<evidence type="ECO:0000259" key="5">
    <source>
        <dbReference type="PROSITE" id="PS50977"/>
    </source>
</evidence>
<dbReference type="InterPro" id="IPR050109">
    <property type="entry name" value="HTH-type_TetR-like_transc_reg"/>
</dbReference>
<evidence type="ECO:0000313" key="7">
    <source>
        <dbReference type="Proteomes" id="UP000295673"/>
    </source>
</evidence>
<dbReference type="RefSeq" id="WP_132861161.1">
    <property type="nucleotide sequence ID" value="NZ_SMGR01000003.1"/>
</dbReference>
<keyword evidence="1" id="KW-0805">Transcription regulation</keyword>
<dbReference type="PRINTS" id="PR00455">
    <property type="entry name" value="HTHTETR"/>
</dbReference>
<accession>A0A4R1N3X2</accession>
<dbReference type="InterPro" id="IPR001647">
    <property type="entry name" value="HTH_TetR"/>
</dbReference>
<dbReference type="GO" id="GO:0000976">
    <property type="term" value="F:transcription cis-regulatory region binding"/>
    <property type="evidence" value="ECO:0007669"/>
    <property type="project" value="TreeGrafter"/>
</dbReference>
<dbReference type="PANTHER" id="PTHR30055:SF234">
    <property type="entry name" value="HTH-TYPE TRANSCRIPTIONAL REGULATOR BETI"/>
    <property type="match status" value="1"/>
</dbReference>
<dbReference type="OrthoDB" id="9779746at2"/>
<evidence type="ECO:0000256" key="2">
    <source>
        <dbReference type="ARBA" id="ARBA00023125"/>
    </source>
</evidence>
<dbReference type="Proteomes" id="UP000295673">
    <property type="component" value="Unassembled WGS sequence"/>
</dbReference>